<reference evidence="7" key="1">
    <citation type="submission" date="2021-04" db="EMBL/GenBank/DDBJ databases">
        <authorList>
            <consortium name="Molecular Ecology Group"/>
        </authorList>
    </citation>
    <scope>NUCLEOTIDE SEQUENCE</scope>
</reference>
<dbReference type="SUPFAM" id="SSF57667">
    <property type="entry name" value="beta-beta-alpha zinc fingers"/>
    <property type="match status" value="1"/>
</dbReference>
<keyword evidence="1" id="KW-0479">Metal-binding</keyword>
<proteinExistence type="predicted"/>
<comment type="caution">
    <text evidence="7">The sequence shown here is derived from an EMBL/GenBank/DDBJ whole genome shotgun (WGS) entry which is preliminary data.</text>
</comment>
<dbReference type="Gene3D" id="3.30.160.60">
    <property type="entry name" value="Classic Zinc Finger"/>
    <property type="match status" value="2"/>
</dbReference>
<dbReference type="GO" id="GO:0000978">
    <property type="term" value="F:RNA polymerase II cis-regulatory region sequence-specific DNA binding"/>
    <property type="evidence" value="ECO:0007669"/>
    <property type="project" value="TreeGrafter"/>
</dbReference>
<gene>
    <name evidence="7" type="ORF">CUNI_LOCUS10872</name>
</gene>
<dbReference type="InterPro" id="IPR013087">
    <property type="entry name" value="Znf_C2H2_type"/>
</dbReference>
<sequence length="61" mass="6798">CHEDGCGKAFAASHHLKSHNRIHTGDKPYECRQGGCCKAFTSVYGLKAHVSRHEKDSDKEK</sequence>
<dbReference type="EMBL" id="CAJHNH020002017">
    <property type="protein sequence ID" value="CAG5125314.1"/>
    <property type="molecule type" value="Genomic_DNA"/>
</dbReference>
<dbReference type="GO" id="GO:0008270">
    <property type="term" value="F:zinc ion binding"/>
    <property type="evidence" value="ECO:0007669"/>
    <property type="project" value="UniProtKB-KW"/>
</dbReference>
<dbReference type="Proteomes" id="UP000678393">
    <property type="component" value="Unassembled WGS sequence"/>
</dbReference>
<dbReference type="SMART" id="SM00355">
    <property type="entry name" value="ZnF_C2H2"/>
    <property type="match status" value="2"/>
</dbReference>
<evidence type="ECO:0000256" key="3">
    <source>
        <dbReference type="ARBA" id="ARBA00022771"/>
    </source>
</evidence>
<dbReference type="PROSITE" id="PS00028">
    <property type="entry name" value="ZINC_FINGER_C2H2_1"/>
    <property type="match status" value="2"/>
</dbReference>
<feature type="domain" description="C2H2-type" evidence="6">
    <location>
        <begin position="29"/>
        <end position="58"/>
    </location>
</feature>
<keyword evidence="4" id="KW-0862">Zinc</keyword>
<accession>A0A8S3Z744</accession>
<name>A0A8S3Z744_9EUPU</name>
<dbReference type="InterPro" id="IPR036236">
    <property type="entry name" value="Znf_C2H2_sf"/>
</dbReference>
<evidence type="ECO:0000256" key="4">
    <source>
        <dbReference type="ARBA" id="ARBA00022833"/>
    </source>
</evidence>
<dbReference type="GO" id="GO:0000981">
    <property type="term" value="F:DNA-binding transcription factor activity, RNA polymerase II-specific"/>
    <property type="evidence" value="ECO:0007669"/>
    <property type="project" value="TreeGrafter"/>
</dbReference>
<feature type="non-terminal residue" evidence="7">
    <location>
        <position position="1"/>
    </location>
</feature>
<dbReference type="PANTHER" id="PTHR14003">
    <property type="entry name" value="TRANSCRIPTIONAL REPRESSOR PROTEIN YY"/>
    <property type="match status" value="1"/>
</dbReference>
<dbReference type="AlphaFoldDB" id="A0A8S3Z744"/>
<evidence type="ECO:0000313" key="7">
    <source>
        <dbReference type="EMBL" id="CAG5125314.1"/>
    </source>
</evidence>
<dbReference type="GO" id="GO:0000785">
    <property type="term" value="C:chromatin"/>
    <property type="evidence" value="ECO:0007669"/>
    <property type="project" value="TreeGrafter"/>
</dbReference>
<evidence type="ECO:0000256" key="5">
    <source>
        <dbReference type="PROSITE-ProRule" id="PRU00042"/>
    </source>
</evidence>
<protein>
    <recommendedName>
        <fullName evidence="6">C2H2-type domain-containing protein</fullName>
    </recommendedName>
</protein>
<evidence type="ECO:0000256" key="1">
    <source>
        <dbReference type="ARBA" id="ARBA00022723"/>
    </source>
</evidence>
<dbReference type="PROSITE" id="PS50157">
    <property type="entry name" value="ZINC_FINGER_C2H2_2"/>
    <property type="match status" value="2"/>
</dbReference>
<feature type="non-terminal residue" evidence="7">
    <location>
        <position position="61"/>
    </location>
</feature>
<dbReference type="FunFam" id="3.30.160.60:FF:000072">
    <property type="entry name" value="zinc finger protein 143 isoform X1"/>
    <property type="match status" value="1"/>
</dbReference>
<keyword evidence="8" id="KW-1185">Reference proteome</keyword>
<dbReference type="PANTHER" id="PTHR14003:SF26">
    <property type="entry name" value="ZINC FINGER PROTEIN 367"/>
    <property type="match status" value="1"/>
</dbReference>
<feature type="domain" description="C2H2-type" evidence="6">
    <location>
        <begin position="1"/>
        <end position="28"/>
    </location>
</feature>
<dbReference type="GO" id="GO:0031519">
    <property type="term" value="C:PcG protein complex"/>
    <property type="evidence" value="ECO:0007669"/>
    <property type="project" value="TreeGrafter"/>
</dbReference>
<dbReference type="Pfam" id="PF00096">
    <property type="entry name" value="zf-C2H2"/>
    <property type="match status" value="1"/>
</dbReference>
<evidence type="ECO:0000313" key="8">
    <source>
        <dbReference type="Proteomes" id="UP000678393"/>
    </source>
</evidence>
<dbReference type="OrthoDB" id="6156247at2759"/>
<organism evidence="7 8">
    <name type="scientific">Candidula unifasciata</name>
    <dbReference type="NCBI Taxonomy" id="100452"/>
    <lineage>
        <taxon>Eukaryota</taxon>
        <taxon>Metazoa</taxon>
        <taxon>Spiralia</taxon>
        <taxon>Lophotrochozoa</taxon>
        <taxon>Mollusca</taxon>
        <taxon>Gastropoda</taxon>
        <taxon>Heterobranchia</taxon>
        <taxon>Euthyneura</taxon>
        <taxon>Panpulmonata</taxon>
        <taxon>Eupulmonata</taxon>
        <taxon>Stylommatophora</taxon>
        <taxon>Helicina</taxon>
        <taxon>Helicoidea</taxon>
        <taxon>Geomitridae</taxon>
        <taxon>Candidula</taxon>
    </lineage>
</organism>
<evidence type="ECO:0000256" key="2">
    <source>
        <dbReference type="ARBA" id="ARBA00022737"/>
    </source>
</evidence>
<dbReference type="GO" id="GO:0005667">
    <property type="term" value="C:transcription regulator complex"/>
    <property type="evidence" value="ECO:0007669"/>
    <property type="project" value="TreeGrafter"/>
</dbReference>
<keyword evidence="3 5" id="KW-0863">Zinc-finger</keyword>
<evidence type="ECO:0000259" key="6">
    <source>
        <dbReference type="PROSITE" id="PS50157"/>
    </source>
</evidence>
<keyword evidence="2" id="KW-0677">Repeat</keyword>